<name>A0A2I0IJU0_PUNGR</name>
<feature type="region of interest" description="Disordered" evidence="1">
    <location>
        <begin position="308"/>
        <end position="361"/>
    </location>
</feature>
<dbReference type="EMBL" id="PGOL01002924">
    <property type="protein sequence ID" value="PKI44255.1"/>
    <property type="molecule type" value="Genomic_DNA"/>
</dbReference>
<feature type="compositionally biased region" description="Polar residues" evidence="1">
    <location>
        <begin position="347"/>
        <end position="358"/>
    </location>
</feature>
<sequence>MAQAFNAKVRHREFSPEDLILRKVLHVTPDSKGKFAYKYDRSFVVREVFSGGAITLSDMDENALPINVDALKKYYPYGVSLYRQFLLLLSLQASNRILPSWKRICFTRALFLIQVTRTTAIGEIVVCTRAKAGCFSKSSAESSTRAYSQRGASSPLLCPRPASPVTSLSAVFLLLHTPPLFGTELATNSFLVSSPSLANRTPLNSNGLGSGFFFKRKKRERKKTGSSNSRKPDSGRFSQLEFRTLSLSWTRYPQLQISHPACLPAWPSARTSQLSLQLPSSSRHFLDSATGRPATPMTAFLAPMGPARSHASLVSSQDRRTAAQPVPGSQPSSVQQARSAQLGPIQSGPQPSSVQQARSAHLGPIQSELQLSSVQQARSAQSSLSNPTRQCIFNV</sequence>
<proteinExistence type="predicted"/>
<reference evidence="2 3" key="1">
    <citation type="submission" date="2017-11" db="EMBL/GenBank/DDBJ databases">
        <title>De-novo sequencing of pomegranate (Punica granatum L.) genome.</title>
        <authorList>
            <person name="Akparov Z."/>
            <person name="Amiraslanov A."/>
            <person name="Hajiyeva S."/>
            <person name="Abbasov M."/>
            <person name="Kaur K."/>
            <person name="Hamwieh A."/>
            <person name="Solovyev V."/>
            <person name="Salamov A."/>
            <person name="Braich B."/>
            <person name="Kosarev P."/>
            <person name="Mahmoud A."/>
            <person name="Hajiyev E."/>
            <person name="Babayeva S."/>
            <person name="Izzatullayeva V."/>
            <person name="Mammadov A."/>
            <person name="Mammadov A."/>
            <person name="Sharifova S."/>
            <person name="Ojaghi J."/>
            <person name="Eynullazada K."/>
            <person name="Bayramov B."/>
            <person name="Abdulazimova A."/>
            <person name="Shahmuradov I."/>
        </authorList>
    </citation>
    <scope>NUCLEOTIDE SEQUENCE [LARGE SCALE GENOMIC DNA]</scope>
    <source>
        <strain evidence="3">cv. AG2017</strain>
        <tissue evidence="2">Leaf</tissue>
    </source>
</reference>
<dbReference type="STRING" id="22663.A0A2I0IJU0"/>
<organism evidence="2 3">
    <name type="scientific">Punica granatum</name>
    <name type="common">Pomegranate</name>
    <dbReference type="NCBI Taxonomy" id="22663"/>
    <lineage>
        <taxon>Eukaryota</taxon>
        <taxon>Viridiplantae</taxon>
        <taxon>Streptophyta</taxon>
        <taxon>Embryophyta</taxon>
        <taxon>Tracheophyta</taxon>
        <taxon>Spermatophyta</taxon>
        <taxon>Magnoliopsida</taxon>
        <taxon>eudicotyledons</taxon>
        <taxon>Gunneridae</taxon>
        <taxon>Pentapetalae</taxon>
        <taxon>rosids</taxon>
        <taxon>malvids</taxon>
        <taxon>Myrtales</taxon>
        <taxon>Lythraceae</taxon>
        <taxon>Punica</taxon>
    </lineage>
</organism>
<feature type="compositionally biased region" description="Polar residues" evidence="1">
    <location>
        <begin position="327"/>
        <end position="339"/>
    </location>
</feature>
<comment type="caution">
    <text evidence="2">The sequence shown here is derived from an EMBL/GenBank/DDBJ whole genome shotgun (WGS) entry which is preliminary data.</text>
</comment>
<evidence type="ECO:0000313" key="3">
    <source>
        <dbReference type="Proteomes" id="UP000233551"/>
    </source>
</evidence>
<gene>
    <name evidence="2" type="ORF">CRG98_035329</name>
</gene>
<evidence type="ECO:0000256" key="1">
    <source>
        <dbReference type="SAM" id="MobiDB-lite"/>
    </source>
</evidence>
<accession>A0A2I0IJU0</accession>
<keyword evidence="3" id="KW-1185">Reference proteome</keyword>
<evidence type="ECO:0000313" key="2">
    <source>
        <dbReference type="EMBL" id="PKI44255.1"/>
    </source>
</evidence>
<dbReference type="Proteomes" id="UP000233551">
    <property type="component" value="Unassembled WGS sequence"/>
</dbReference>
<protein>
    <submittedName>
        <fullName evidence="2">Uncharacterized protein</fullName>
    </submittedName>
</protein>
<dbReference type="AlphaFoldDB" id="A0A2I0IJU0"/>